<feature type="transmembrane region" description="Helical" evidence="1">
    <location>
        <begin position="23"/>
        <end position="44"/>
    </location>
</feature>
<evidence type="ECO:0000313" key="2">
    <source>
        <dbReference type="EMBL" id="GII30165.1"/>
    </source>
</evidence>
<proteinExistence type="predicted"/>
<keyword evidence="1" id="KW-0812">Transmembrane</keyword>
<keyword evidence="1" id="KW-1133">Transmembrane helix</keyword>
<accession>A0A8J3TZS9</accession>
<evidence type="ECO:0000256" key="1">
    <source>
        <dbReference type="SAM" id="Phobius"/>
    </source>
</evidence>
<organism evidence="2 3">
    <name type="scientific">Planotetraspora mira</name>
    <dbReference type="NCBI Taxonomy" id="58121"/>
    <lineage>
        <taxon>Bacteria</taxon>
        <taxon>Bacillati</taxon>
        <taxon>Actinomycetota</taxon>
        <taxon>Actinomycetes</taxon>
        <taxon>Streptosporangiales</taxon>
        <taxon>Streptosporangiaceae</taxon>
        <taxon>Planotetraspora</taxon>
    </lineage>
</organism>
<gene>
    <name evidence="2" type="ORF">Pmi06nite_36070</name>
</gene>
<dbReference type="AlphaFoldDB" id="A0A8J3TZS9"/>
<evidence type="ECO:0000313" key="3">
    <source>
        <dbReference type="Proteomes" id="UP000650628"/>
    </source>
</evidence>
<protein>
    <submittedName>
        <fullName evidence="2">Uncharacterized protein</fullName>
    </submittedName>
</protein>
<dbReference type="EMBL" id="BOOO01000017">
    <property type="protein sequence ID" value="GII30165.1"/>
    <property type="molecule type" value="Genomic_DNA"/>
</dbReference>
<name>A0A8J3TZS9_9ACTN</name>
<reference evidence="2 3" key="1">
    <citation type="submission" date="2021-01" db="EMBL/GenBank/DDBJ databases">
        <title>Whole genome shotgun sequence of Planotetraspora mira NBRC 15435.</title>
        <authorList>
            <person name="Komaki H."/>
            <person name="Tamura T."/>
        </authorList>
    </citation>
    <scope>NUCLEOTIDE SEQUENCE [LARGE SCALE GENOMIC DNA]</scope>
    <source>
        <strain evidence="2 3">NBRC 15435</strain>
    </source>
</reference>
<keyword evidence="3" id="KW-1185">Reference proteome</keyword>
<sequence length="200" mass="21050">MAYPASRYGRPDDGPSEKTKHRYVVAGLVATIIGAAIGLAAWLLPVTTAQDSGTSNPVGSADPAIDPCLVGLWRYEGPGSEFSGTDGQDSADSKTDLALRFSREGIGTLEAVSRTTLNVNGRTAEMTMDGTRSFVADTDAGVITFSEQNGSFSLVSSMDGVETERKTVDITLHSGTYTCGGNRLTMALLGERTFTLIRAS</sequence>
<keyword evidence="1" id="KW-0472">Membrane</keyword>
<comment type="caution">
    <text evidence="2">The sequence shown here is derived from an EMBL/GenBank/DDBJ whole genome shotgun (WGS) entry which is preliminary data.</text>
</comment>
<dbReference type="RefSeq" id="WP_203954129.1">
    <property type="nucleotide sequence ID" value="NZ_BOOO01000017.1"/>
</dbReference>
<dbReference type="Proteomes" id="UP000650628">
    <property type="component" value="Unassembled WGS sequence"/>
</dbReference>